<keyword evidence="7" id="KW-1185">Reference proteome</keyword>
<evidence type="ECO:0008006" key="8">
    <source>
        <dbReference type="Google" id="ProtNLM"/>
    </source>
</evidence>
<dbReference type="InterPro" id="IPR013083">
    <property type="entry name" value="Znf_RING/FYVE/PHD"/>
</dbReference>
<evidence type="ECO:0000313" key="6">
    <source>
        <dbReference type="EMBL" id="ONK67852.1"/>
    </source>
</evidence>
<dbReference type="Gramene" id="ONK67852">
    <property type="protein sequence ID" value="ONK67852"/>
    <property type="gene ID" value="A4U43_C05F4450"/>
</dbReference>
<keyword evidence="2" id="KW-0694">RNA-binding</keyword>
<dbReference type="InterPro" id="IPR034261">
    <property type="entry name" value="CNOT4_RRM"/>
</dbReference>
<dbReference type="OMA" id="SERDLYM"/>
<dbReference type="GO" id="GO:0030014">
    <property type="term" value="C:CCR4-NOT complex"/>
    <property type="evidence" value="ECO:0007669"/>
    <property type="project" value="InterPro"/>
</dbReference>
<dbReference type="PROSITE" id="PS50102">
    <property type="entry name" value="RRM"/>
    <property type="match status" value="1"/>
</dbReference>
<evidence type="ECO:0000259" key="5">
    <source>
        <dbReference type="PROSITE" id="PS50102"/>
    </source>
</evidence>
<dbReference type="SUPFAM" id="SSF54928">
    <property type="entry name" value="RNA-binding domain, RBD"/>
    <property type="match status" value="1"/>
</dbReference>
<dbReference type="InterPro" id="IPR035979">
    <property type="entry name" value="RBD_domain_sf"/>
</dbReference>
<dbReference type="Gene3D" id="3.30.40.10">
    <property type="entry name" value="Zinc/RING finger domain, C3HC4 (zinc finger)"/>
    <property type="match status" value="1"/>
</dbReference>
<reference evidence="7" key="1">
    <citation type="journal article" date="2017" name="Nat. Commun.">
        <title>The asparagus genome sheds light on the origin and evolution of a young Y chromosome.</title>
        <authorList>
            <person name="Harkess A."/>
            <person name="Zhou J."/>
            <person name="Xu C."/>
            <person name="Bowers J.E."/>
            <person name="Van der Hulst R."/>
            <person name="Ayyampalayam S."/>
            <person name="Mercati F."/>
            <person name="Riccardi P."/>
            <person name="McKain M.R."/>
            <person name="Kakrana A."/>
            <person name="Tang H."/>
            <person name="Ray J."/>
            <person name="Groenendijk J."/>
            <person name="Arikit S."/>
            <person name="Mathioni S.M."/>
            <person name="Nakano M."/>
            <person name="Shan H."/>
            <person name="Telgmann-Rauber A."/>
            <person name="Kanno A."/>
            <person name="Yue Z."/>
            <person name="Chen H."/>
            <person name="Li W."/>
            <person name="Chen Y."/>
            <person name="Xu X."/>
            <person name="Zhang Y."/>
            <person name="Luo S."/>
            <person name="Chen H."/>
            <person name="Gao J."/>
            <person name="Mao Z."/>
            <person name="Pires J.C."/>
            <person name="Luo M."/>
            <person name="Kudrna D."/>
            <person name="Wing R.A."/>
            <person name="Meyers B.C."/>
            <person name="Yi K."/>
            <person name="Kong H."/>
            <person name="Lavrijsen P."/>
            <person name="Sunseri F."/>
            <person name="Falavigna A."/>
            <person name="Ye Y."/>
            <person name="Leebens-Mack J.H."/>
            <person name="Chen G."/>
        </authorList>
    </citation>
    <scope>NUCLEOTIDE SEQUENCE [LARGE SCALE GENOMIC DNA]</scope>
    <source>
        <strain evidence="7">cv. DH0086</strain>
    </source>
</reference>
<dbReference type="InterPro" id="IPR039780">
    <property type="entry name" value="Mot2"/>
</dbReference>
<evidence type="ECO:0000256" key="1">
    <source>
        <dbReference type="PROSITE-ProRule" id="PRU00175"/>
    </source>
</evidence>
<evidence type="ECO:0000259" key="4">
    <source>
        <dbReference type="PROSITE" id="PS50089"/>
    </source>
</evidence>
<protein>
    <recommendedName>
        <fullName evidence="8">RING-type domain-containing protein</fullName>
    </recommendedName>
</protein>
<dbReference type="Gene3D" id="3.30.70.330">
    <property type="match status" value="1"/>
</dbReference>
<dbReference type="GO" id="GO:0004842">
    <property type="term" value="F:ubiquitin-protein transferase activity"/>
    <property type="evidence" value="ECO:0007669"/>
    <property type="project" value="InterPro"/>
</dbReference>
<proteinExistence type="predicted"/>
<dbReference type="AlphaFoldDB" id="A0A5P1EPB3"/>
<sequence>MSDDGDRTCPLCAEEMDLTDQQLKPCKCGYEICVWCWHHIMEMAEKEGSDGRCPACRTTYDKQRIVGMSANCKRMVAEISAEKKQKPQKAKNKSSSAIEDRKHLSSVRVVQRNLVYIMGMPSNLADESVLERKEYFGQYGKVLKVSVSRQAGTTPQQVASNNTFNVYITYAREEEAVRCIQATHNFVLEGKPLRACFGTTKYCYTWLRNMTCSNPDCLYLHDIGSHEDSFTKDEIISAYTRSRVPQIPSTILLPRAGNVLPPPIDDLYSNGAFSTRPSTKPFNSTANQVKSAPIDISGTRSTVLPAAASWGLRASNSRSPSSNIASSQNPLSQKIEVLNNSSSSSMLLSTKQNSAWNDNSVIASKIPEGRHAVHINGRYSVSEPLKHGSERDHLIKVVDESSGTTLDVDHSSDSAWDDDITTVKLPDGKHTMHTTGRFRNTITVRCTNAAFVSDTPEVILDEPRHSAWDDDTDLTLNMTEERQIVDNDDRFRSTGTQEPSIAVFRASTTDVTSETFPDVVHTSGVSISCSSGQCSPQHENHDTGGTASLPSSYSENTTYSKDCSYELSRSCADKLSHVSADNGNIESLSLGLSSVNLDTCPGIDHINAGQQQSSVSDDRFVGKFGHLNSRQHQHQHHPENGVESLSTASVFPNVQATGNLSDWRTDQQKQALSSSGNGLVDALAASADQRHGLSELTNLPSCSPSVPNHLISSSHNCSVGDGLFSVGDSRTMGRRVNSESLFCNGNKDQMSSNFVKIDGANDPDGSYIGKELGSSDFGKISNMERSTTVNTEEENIVSKILSLDFDPWDNSWSSANDFAKLLARMNKQEGPAKQSQSANQSRFSFARQENQANIANSSYRDMGFAHQQVSSKQEAYGNCFGNDYPVSSFGPANSLGNSSSTISSDTNAGVTKLKISAPPGFSVPNRAPPPGFSSQDRYDQTINTFSESQLIGSPLQDQFQAHSTNNAVDVEFIDPAILAVGKGRLPLGINNAGIGSRSSYHQQFTTSESDARIQLLMQQSISASHGPRIPNHISDRFVPHDDAYTASRFSAQNPSLSPFSQISHQQPSCLLNNQWNGWNDMQIGNGIGIPEVLRGERFGVGNYFPINEEPKFHLPSSGDIYNRAFGI</sequence>
<evidence type="ECO:0000313" key="7">
    <source>
        <dbReference type="Proteomes" id="UP000243459"/>
    </source>
</evidence>
<keyword evidence="1" id="KW-0862">Zinc</keyword>
<dbReference type="InterPro" id="IPR001841">
    <property type="entry name" value="Znf_RING"/>
</dbReference>
<evidence type="ECO:0000256" key="3">
    <source>
        <dbReference type="SAM" id="MobiDB-lite"/>
    </source>
</evidence>
<organism evidence="6 7">
    <name type="scientific">Asparagus officinalis</name>
    <name type="common">Garden asparagus</name>
    <dbReference type="NCBI Taxonomy" id="4686"/>
    <lineage>
        <taxon>Eukaryota</taxon>
        <taxon>Viridiplantae</taxon>
        <taxon>Streptophyta</taxon>
        <taxon>Embryophyta</taxon>
        <taxon>Tracheophyta</taxon>
        <taxon>Spermatophyta</taxon>
        <taxon>Magnoliopsida</taxon>
        <taxon>Liliopsida</taxon>
        <taxon>Asparagales</taxon>
        <taxon>Asparagaceae</taxon>
        <taxon>Asparagoideae</taxon>
        <taxon>Asparagus</taxon>
    </lineage>
</organism>
<dbReference type="Pfam" id="PF14570">
    <property type="entry name" value="zf-RING_4"/>
    <property type="match status" value="1"/>
</dbReference>
<name>A0A5P1EPB3_ASPOF</name>
<dbReference type="InterPro" id="IPR003954">
    <property type="entry name" value="RRM_euk-type"/>
</dbReference>
<dbReference type="CDD" id="cd16618">
    <property type="entry name" value="mRING-HC-C4C4_CNOT4"/>
    <property type="match status" value="1"/>
</dbReference>
<evidence type="ECO:0000256" key="2">
    <source>
        <dbReference type="PROSITE-ProRule" id="PRU00176"/>
    </source>
</evidence>
<dbReference type="FunFam" id="3.30.70.330:FF:000161">
    <property type="entry name" value="RNA binding (RRM/RBD/RNP motifs) family protein"/>
    <property type="match status" value="1"/>
</dbReference>
<feature type="domain" description="RRM" evidence="5">
    <location>
        <begin position="113"/>
        <end position="200"/>
    </location>
</feature>
<dbReference type="SMART" id="SM00361">
    <property type="entry name" value="RRM_1"/>
    <property type="match status" value="1"/>
</dbReference>
<feature type="region of interest" description="Disordered" evidence="3">
    <location>
        <begin position="530"/>
        <end position="555"/>
    </location>
</feature>
<gene>
    <name evidence="6" type="ORF">A4U43_C05F4450</name>
</gene>
<feature type="domain" description="RING-type" evidence="4">
    <location>
        <begin position="9"/>
        <end position="57"/>
    </location>
</feature>
<dbReference type="Proteomes" id="UP000243459">
    <property type="component" value="Chromosome 5"/>
</dbReference>
<dbReference type="CDD" id="cd12438">
    <property type="entry name" value="RRM_CNOT4"/>
    <property type="match status" value="1"/>
</dbReference>
<dbReference type="GO" id="GO:0016567">
    <property type="term" value="P:protein ubiquitination"/>
    <property type="evidence" value="ECO:0007669"/>
    <property type="project" value="TreeGrafter"/>
</dbReference>
<keyword evidence="1" id="KW-0479">Metal-binding</keyword>
<dbReference type="PANTHER" id="PTHR12603">
    <property type="entry name" value="CCR4-NOT TRANSCRIPTION COMPLEX RELATED"/>
    <property type="match status" value="1"/>
</dbReference>
<dbReference type="InterPro" id="IPR039515">
    <property type="entry name" value="NOT4_mRING-HC-C4C4"/>
</dbReference>
<dbReference type="PANTHER" id="PTHR12603:SF36">
    <property type="entry name" value="RNA BINDING (RRM_RBD_RNP MOTIFS) FAMILY PROTEIN"/>
    <property type="match status" value="1"/>
</dbReference>
<dbReference type="EMBL" id="CM007385">
    <property type="protein sequence ID" value="ONK67852.1"/>
    <property type="molecule type" value="Genomic_DNA"/>
</dbReference>
<dbReference type="InterPro" id="IPR000504">
    <property type="entry name" value="RRM_dom"/>
</dbReference>
<dbReference type="SUPFAM" id="SSF57850">
    <property type="entry name" value="RING/U-box"/>
    <property type="match status" value="1"/>
</dbReference>
<dbReference type="PROSITE" id="PS50089">
    <property type="entry name" value="ZF_RING_2"/>
    <property type="match status" value="1"/>
</dbReference>
<dbReference type="InterPro" id="IPR012677">
    <property type="entry name" value="Nucleotide-bd_a/b_plait_sf"/>
</dbReference>
<dbReference type="GO" id="GO:0008270">
    <property type="term" value="F:zinc ion binding"/>
    <property type="evidence" value="ECO:0007669"/>
    <property type="project" value="UniProtKB-KW"/>
</dbReference>
<dbReference type="GO" id="GO:0003723">
    <property type="term" value="F:RNA binding"/>
    <property type="evidence" value="ECO:0007669"/>
    <property type="project" value="UniProtKB-UniRule"/>
</dbReference>
<keyword evidence="1" id="KW-0863">Zinc-finger</keyword>
<accession>A0A5P1EPB3</accession>